<dbReference type="Proteomes" id="UP001603857">
    <property type="component" value="Unassembled WGS sequence"/>
</dbReference>
<evidence type="ECO:0000259" key="7">
    <source>
        <dbReference type="Pfam" id="PF01602"/>
    </source>
</evidence>
<organism evidence="8 9">
    <name type="scientific">Flemingia macrophylla</name>
    <dbReference type="NCBI Taxonomy" id="520843"/>
    <lineage>
        <taxon>Eukaryota</taxon>
        <taxon>Viridiplantae</taxon>
        <taxon>Streptophyta</taxon>
        <taxon>Embryophyta</taxon>
        <taxon>Tracheophyta</taxon>
        <taxon>Spermatophyta</taxon>
        <taxon>Magnoliopsida</taxon>
        <taxon>eudicotyledons</taxon>
        <taxon>Gunneridae</taxon>
        <taxon>Pentapetalae</taxon>
        <taxon>rosids</taxon>
        <taxon>fabids</taxon>
        <taxon>Fabales</taxon>
        <taxon>Fabaceae</taxon>
        <taxon>Papilionoideae</taxon>
        <taxon>50 kb inversion clade</taxon>
        <taxon>NPAAA clade</taxon>
        <taxon>indigoferoid/millettioid clade</taxon>
        <taxon>Phaseoleae</taxon>
        <taxon>Flemingia</taxon>
    </lineage>
</organism>
<evidence type="ECO:0000256" key="6">
    <source>
        <dbReference type="ARBA" id="ARBA00023136"/>
    </source>
</evidence>
<evidence type="ECO:0000256" key="5">
    <source>
        <dbReference type="ARBA" id="ARBA00022927"/>
    </source>
</evidence>
<keyword evidence="4" id="KW-0677">Repeat</keyword>
<dbReference type="PANTHER" id="PTHR22781:SF12">
    <property type="entry name" value="AP-3 COMPLEX SUBUNIT DELTA-1"/>
    <property type="match status" value="1"/>
</dbReference>
<dbReference type="Gene3D" id="1.25.10.10">
    <property type="entry name" value="Leucine-rich Repeat Variant"/>
    <property type="match status" value="1"/>
</dbReference>
<evidence type="ECO:0000256" key="3">
    <source>
        <dbReference type="ARBA" id="ARBA00022448"/>
    </source>
</evidence>
<proteinExistence type="inferred from homology"/>
<sequence length="148" mass="16855">MRLQLIGESTFISKACFHVVEVMSSPRFTHKRISYHATSQSFHPDTLLLLLITNKLYKDLSSTNYFEVSLALECLSRITMLDLAKDLIPELFNLLSSARVFAKKKAIAIVLRLFDNYPDIVMVCFKCLVENLESSDLQLVITPPMVIL</sequence>
<evidence type="ECO:0000313" key="9">
    <source>
        <dbReference type="Proteomes" id="UP001603857"/>
    </source>
</evidence>
<dbReference type="Pfam" id="PF01602">
    <property type="entry name" value="Adaptin_N"/>
    <property type="match status" value="1"/>
</dbReference>
<dbReference type="InterPro" id="IPR016024">
    <property type="entry name" value="ARM-type_fold"/>
</dbReference>
<evidence type="ECO:0000256" key="1">
    <source>
        <dbReference type="ARBA" id="ARBA00004308"/>
    </source>
</evidence>
<evidence type="ECO:0000256" key="4">
    <source>
        <dbReference type="ARBA" id="ARBA00022737"/>
    </source>
</evidence>
<reference evidence="8 9" key="1">
    <citation type="submission" date="2024-08" db="EMBL/GenBank/DDBJ databases">
        <title>Insights into the chromosomal genome structure of Flemingia macrophylla.</title>
        <authorList>
            <person name="Ding Y."/>
            <person name="Zhao Y."/>
            <person name="Bi W."/>
            <person name="Wu M."/>
            <person name="Zhao G."/>
            <person name="Gong Y."/>
            <person name="Li W."/>
            <person name="Zhang P."/>
        </authorList>
    </citation>
    <scope>NUCLEOTIDE SEQUENCE [LARGE SCALE GENOMIC DNA]</scope>
    <source>
        <strain evidence="8">DYQJB</strain>
        <tissue evidence="8">Leaf</tissue>
    </source>
</reference>
<feature type="domain" description="Clathrin/coatomer adaptor adaptin-like N-terminal" evidence="7">
    <location>
        <begin position="11"/>
        <end position="140"/>
    </location>
</feature>
<dbReference type="GO" id="GO:0015031">
    <property type="term" value="P:protein transport"/>
    <property type="evidence" value="ECO:0007669"/>
    <property type="project" value="UniProtKB-KW"/>
</dbReference>
<dbReference type="GO" id="GO:0005737">
    <property type="term" value="C:cytoplasm"/>
    <property type="evidence" value="ECO:0007669"/>
    <property type="project" value="UniProtKB-ARBA"/>
</dbReference>
<accession>A0ABD1MK30</accession>
<keyword evidence="6" id="KW-0472">Membrane</keyword>
<dbReference type="EMBL" id="JBGMDY010000004">
    <property type="protein sequence ID" value="KAL2336171.1"/>
    <property type="molecule type" value="Genomic_DNA"/>
</dbReference>
<dbReference type="PANTHER" id="PTHR22781">
    <property type="entry name" value="DELTA ADAPTIN-RELATED"/>
    <property type="match status" value="1"/>
</dbReference>
<evidence type="ECO:0000313" key="8">
    <source>
        <dbReference type="EMBL" id="KAL2336171.1"/>
    </source>
</evidence>
<comment type="subcellular location">
    <subcellularLocation>
        <location evidence="1">Endomembrane system</location>
    </subcellularLocation>
</comment>
<protein>
    <recommendedName>
        <fullName evidence="7">Clathrin/coatomer adaptor adaptin-like N-terminal domain-containing protein</fullName>
    </recommendedName>
</protein>
<keyword evidence="9" id="KW-1185">Reference proteome</keyword>
<dbReference type="SUPFAM" id="SSF48371">
    <property type="entry name" value="ARM repeat"/>
    <property type="match status" value="1"/>
</dbReference>
<dbReference type="GO" id="GO:0012505">
    <property type="term" value="C:endomembrane system"/>
    <property type="evidence" value="ECO:0007669"/>
    <property type="project" value="UniProtKB-SubCell"/>
</dbReference>
<dbReference type="AlphaFoldDB" id="A0ABD1MK30"/>
<gene>
    <name evidence="8" type="ORF">Fmac_010617</name>
</gene>
<keyword evidence="3" id="KW-0813">Transport</keyword>
<evidence type="ECO:0000256" key="2">
    <source>
        <dbReference type="ARBA" id="ARBA00006613"/>
    </source>
</evidence>
<comment type="caution">
    <text evidence="8">The sequence shown here is derived from an EMBL/GenBank/DDBJ whole genome shotgun (WGS) entry which is preliminary data.</text>
</comment>
<keyword evidence="5" id="KW-0653">Protein transport</keyword>
<comment type="similarity">
    <text evidence="2">Belongs to the adaptor complexes large subunit family.</text>
</comment>
<name>A0ABD1MK30_9FABA</name>
<dbReference type="InterPro" id="IPR011989">
    <property type="entry name" value="ARM-like"/>
</dbReference>
<dbReference type="InterPro" id="IPR002553">
    <property type="entry name" value="Clathrin/coatomer_adapt-like_N"/>
</dbReference>
<dbReference type="InterPro" id="IPR017105">
    <property type="entry name" value="AP3_complex_dsu"/>
</dbReference>